<comment type="similarity">
    <text evidence="1">In the C-terminal section; belongs to the class-I pyridoxal-phosphate-dependent aminotransferase family.</text>
</comment>
<proteinExistence type="inferred from homology"/>
<dbReference type="GO" id="GO:0008483">
    <property type="term" value="F:transaminase activity"/>
    <property type="evidence" value="ECO:0007669"/>
    <property type="project" value="UniProtKB-KW"/>
</dbReference>
<dbReference type="CDD" id="cd07377">
    <property type="entry name" value="WHTH_GntR"/>
    <property type="match status" value="1"/>
</dbReference>
<keyword evidence="4" id="KW-0238">DNA-binding</keyword>
<keyword evidence="3" id="KW-0805">Transcription regulation</keyword>
<name>A0ABY9SJW9_9ENTR</name>
<evidence type="ECO:0000256" key="1">
    <source>
        <dbReference type="ARBA" id="ARBA00005384"/>
    </source>
</evidence>
<keyword evidence="5" id="KW-0804">Transcription</keyword>
<dbReference type="Pfam" id="PF00155">
    <property type="entry name" value="Aminotran_1_2"/>
    <property type="match status" value="1"/>
</dbReference>
<dbReference type="SUPFAM" id="SSF46785">
    <property type="entry name" value="Winged helix' DNA-binding domain"/>
    <property type="match status" value="1"/>
</dbReference>
<dbReference type="Proteomes" id="UP001246690">
    <property type="component" value="Chromosome"/>
</dbReference>
<evidence type="ECO:0000256" key="3">
    <source>
        <dbReference type="ARBA" id="ARBA00023015"/>
    </source>
</evidence>
<dbReference type="Gene3D" id="1.10.10.10">
    <property type="entry name" value="Winged helix-like DNA-binding domain superfamily/Winged helix DNA-binding domain"/>
    <property type="match status" value="1"/>
</dbReference>
<dbReference type="SUPFAM" id="SSF53383">
    <property type="entry name" value="PLP-dependent transferases"/>
    <property type="match status" value="1"/>
</dbReference>
<evidence type="ECO:0000259" key="6">
    <source>
        <dbReference type="PROSITE" id="PS50949"/>
    </source>
</evidence>
<evidence type="ECO:0000256" key="2">
    <source>
        <dbReference type="ARBA" id="ARBA00022898"/>
    </source>
</evidence>
<keyword evidence="7" id="KW-0032">Aminotransferase</keyword>
<gene>
    <name evidence="7" type="ORF">RHD99_10380</name>
</gene>
<dbReference type="PROSITE" id="PS50949">
    <property type="entry name" value="HTH_GNTR"/>
    <property type="match status" value="1"/>
</dbReference>
<dbReference type="InterPro" id="IPR000524">
    <property type="entry name" value="Tscrpt_reg_HTH_GntR"/>
</dbReference>
<dbReference type="InterPro" id="IPR036390">
    <property type="entry name" value="WH_DNA-bd_sf"/>
</dbReference>
<accession>A0ABY9SJW9</accession>
<dbReference type="CDD" id="cd00609">
    <property type="entry name" value="AAT_like"/>
    <property type="match status" value="1"/>
</dbReference>
<feature type="domain" description="HTH gntR-type" evidence="6">
    <location>
        <begin position="19"/>
        <end position="87"/>
    </location>
</feature>
<dbReference type="InterPro" id="IPR015421">
    <property type="entry name" value="PyrdxlP-dep_Trfase_major"/>
</dbReference>
<dbReference type="PRINTS" id="PR00035">
    <property type="entry name" value="HTHGNTR"/>
</dbReference>
<evidence type="ECO:0000313" key="8">
    <source>
        <dbReference type="Proteomes" id="UP001246690"/>
    </source>
</evidence>
<keyword evidence="7" id="KW-0808">Transferase</keyword>
<dbReference type="InterPro" id="IPR015424">
    <property type="entry name" value="PyrdxlP-dep_Trfase"/>
</dbReference>
<dbReference type="RefSeq" id="WP_309878694.1">
    <property type="nucleotide sequence ID" value="NZ_CP133838.1"/>
</dbReference>
<keyword evidence="8" id="KW-1185">Reference proteome</keyword>
<evidence type="ECO:0000256" key="5">
    <source>
        <dbReference type="ARBA" id="ARBA00023163"/>
    </source>
</evidence>
<dbReference type="InterPro" id="IPR036388">
    <property type="entry name" value="WH-like_DNA-bd_sf"/>
</dbReference>
<dbReference type="Pfam" id="PF00392">
    <property type="entry name" value="GntR"/>
    <property type="match status" value="1"/>
</dbReference>
<dbReference type="Gene3D" id="3.40.640.10">
    <property type="entry name" value="Type I PLP-dependent aspartate aminotransferase-like (Major domain)"/>
    <property type="match status" value="1"/>
</dbReference>
<dbReference type="SMART" id="SM00345">
    <property type="entry name" value="HTH_GNTR"/>
    <property type="match status" value="1"/>
</dbReference>
<dbReference type="PANTHER" id="PTHR46577:SF1">
    <property type="entry name" value="HTH-TYPE TRANSCRIPTIONAL REGULATORY PROTEIN GABR"/>
    <property type="match status" value="1"/>
</dbReference>
<dbReference type="EMBL" id="CP133838">
    <property type="protein sequence ID" value="WMY76297.1"/>
    <property type="molecule type" value="Genomic_DNA"/>
</dbReference>
<evidence type="ECO:0000313" key="7">
    <source>
        <dbReference type="EMBL" id="WMY76297.1"/>
    </source>
</evidence>
<dbReference type="PANTHER" id="PTHR46577">
    <property type="entry name" value="HTH-TYPE TRANSCRIPTIONAL REGULATORY PROTEIN GABR"/>
    <property type="match status" value="1"/>
</dbReference>
<dbReference type="InterPro" id="IPR051446">
    <property type="entry name" value="HTH_trans_reg/aminotransferase"/>
</dbReference>
<sequence>MRSLAVDVIKQAFSQTPGEKLHKKLYLAVCSCILEGSLRPAARMPPTRDLANELAVSRNTVLRVYEQLQAEGYISTRTSSGTFVTESVLDNLNTQVTRTAQTAQPFPPASLSKRCLDLLENASASPAQWGDFIPGVPDVNSFPHRTFKKIYDRIARRPNPEFLTYDADGGLEVLKSALSDYLRTARGVKCSTDQILITEGIHQALDLVTRTLCNPGDHAWIEEPGYWGIKNILRMNAVNITACDVDDQGLVPAPSSAVRPTLMFVTPSHQYPLGSVMSLPRRQLLLSMAREYQSWIVEDDYDSEFRFSGQPIPSLQGLEDDSPVIYIGTFSKTLYPALRLGYVVLPKPLAAPLKKVHNELYRSGHQIIQAALAEFIREGYYAAHIRKMRQLYNKRRTVLVELIKQHLGEEFLGYFNSNAGLHLIIQLPADADDIGISKRANAEGILVRPLSRYYFNSQKSKGLLVGFANIKDCDMEPSFERLAGIIKQNL</sequence>
<dbReference type="InterPro" id="IPR004839">
    <property type="entry name" value="Aminotransferase_I/II_large"/>
</dbReference>
<keyword evidence="2" id="KW-0663">Pyridoxal phosphate</keyword>
<protein>
    <submittedName>
        <fullName evidence="7">PLP-dependent aminotransferase family protein</fullName>
    </submittedName>
</protein>
<organism evidence="7 8">
    <name type="scientific">Buttiauxella selenatireducens</name>
    <dbReference type="NCBI Taxonomy" id="3073902"/>
    <lineage>
        <taxon>Bacteria</taxon>
        <taxon>Pseudomonadati</taxon>
        <taxon>Pseudomonadota</taxon>
        <taxon>Gammaproteobacteria</taxon>
        <taxon>Enterobacterales</taxon>
        <taxon>Enterobacteriaceae</taxon>
        <taxon>Buttiauxella</taxon>
    </lineage>
</organism>
<evidence type="ECO:0000256" key="4">
    <source>
        <dbReference type="ARBA" id="ARBA00023125"/>
    </source>
</evidence>
<reference evidence="7 8" key="1">
    <citation type="submission" date="2023-09" db="EMBL/GenBank/DDBJ databases">
        <title>Buttiauxella selenatireducens sp. nov., isolated from the rhizosphere of Cardamine hupingshanesis.</title>
        <authorList>
            <person name="Zhang S."/>
            <person name="Xu Z."/>
            <person name="Wang H."/>
            <person name="Guo Y."/>
        </authorList>
    </citation>
    <scope>NUCLEOTIDE SEQUENCE [LARGE SCALE GENOMIC DNA]</scope>
    <source>
        <strain evidence="7 8">R73</strain>
    </source>
</reference>